<dbReference type="InterPro" id="IPR016187">
    <property type="entry name" value="CTDL_fold"/>
</dbReference>
<dbReference type="InterPro" id="IPR001304">
    <property type="entry name" value="C-type_lectin-like"/>
</dbReference>
<accession>A0A2G4YUP6</accession>
<dbReference type="Proteomes" id="UP000229730">
    <property type="component" value="Unassembled WGS sequence"/>
</dbReference>
<proteinExistence type="predicted"/>
<dbReference type="SUPFAM" id="SSF56436">
    <property type="entry name" value="C-type lectin-like"/>
    <property type="match status" value="1"/>
</dbReference>
<feature type="domain" description="C-type lectin" evidence="1">
    <location>
        <begin position="75"/>
        <end position="177"/>
    </location>
</feature>
<evidence type="ECO:0000313" key="2">
    <source>
        <dbReference type="EMBL" id="PHZ86051.1"/>
    </source>
</evidence>
<organism evidence="2 3">
    <name type="scientific">Paremcibacter congregatus</name>
    <dbReference type="NCBI Taxonomy" id="2043170"/>
    <lineage>
        <taxon>Bacteria</taxon>
        <taxon>Pseudomonadati</taxon>
        <taxon>Pseudomonadota</taxon>
        <taxon>Alphaproteobacteria</taxon>
        <taxon>Emcibacterales</taxon>
        <taxon>Emcibacteraceae</taxon>
        <taxon>Paremcibacter</taxon>
    </lineage>
</organism>
<gene>
    <name evidence="2" type="ORF">CRD36_05100</name>
</gene>
<dbReference type="InParanoid" id="A0A2G4YUP6"/>
<dbReference type="OrthoDB" id="7359573at2"/>
<name>A0A2G4YUP6_9PROT</name>
<dbReference type="EMBL" id="PDEM01000009">
    <property type="protein sequence ID" value="PHZ86051.1"/>
    <property type="molecule type" value="Genomic_DNA"/>
</dbReference>
<dbReference type="AlphaFoldDB" id="A0A2G4YUP6"/>
<protein>
    <recommendedName>
        <fullName evidence="1">C-type lectin domain-containing protein</fullName>
    </recommendedName>
</protein>
<dbReference type="CDD" id="cd00037">
    <property type="entry name" value="CLECT"/>
    <property type="match status" value="1"/>
</dbReference>
<comment type="caution">
    <text evidence="2">The sequence shown here is derived from an EMBL/GenBank/DDBJ whole genome shotgun (WGS) entry which is preliminary data.</text>
</comment>
<dbReference type="PROSITE" id="PS50041">
    <property type="entry name" value="C_TYPE_LECTIN_2"/>
    <property type="match status" value="1"/>
</dbReference>
<dbReference type="Gene3D" id="3.10.100.10">
    <property type="entry name" value="Mannose-Binding Protein A, subunit A"/>
    <property type="match status" value="1"/>
</dbReference>
<evidence type="ECO:0000259" key="1">
    <source>
        <dbReference type="PROSITE" id="PS50041"/>
    </source>
</evidence>
<dbReference type="InterPro" id="IPR016186">
    <property type="entry name" value="C-type_lectin-like/link_sf"/>
</dbReference>
<reference evidence="2 3" key="1">
    <citation type="submission" date="2017-10" db="EMBL/GenBank/DDBJ databases">
        <title>Frigbacter circumglobatus gen. nov. sp. nov., isolated from sediment cultured in situ.</title>
        <authorList>
            <person name="Zhao Z."/>
        </authorList>
    </citation>
    <scope>NUCLEOTIDE SEQUENCE [LARGE SCALE GENOMIC DNA]</scope>
    <source>
        <strain evidence="2 3">ZYL</strain>
    </source>
</reference>
<sequence>MNNYENFGVKMNKKTILTSIFILTAMLPSLSLAEVGRKAPSADGLISAGPYYNPATKSYFELRRMQDVPGKQTRWFGAKDLAEKLVFKGTQGHLATVKNLETHQFIMRNFKAGNYWIGLQYFCSSQSLKWVDGTDAGQSGFSAWDTQWSNTDIRCANMNYMPVHYTTHTATKALRWRASGPNKGYVLYLVEYPTGKE</sequence>
<keyword evidence="3" id="KW-1185">Reference proteome</keyword>
<evidence type="ECO:0000313" key="3">
    <source>
        <dbReference type="Proteomes" id="UP000229730"/>
    </source>
</evidence>
<dbReference type="Pfam" id="PF00059">
    <property type="entry name" value="Lectin_C"/>
    <property type="match status" value="1"/>
</dbReference>